<dbReference type="InterPro" id="IPR035919">
    <property type="entry name" value="EAL_sf"/>
</dbReference>
<dbReference type="AlphaFoldDB" id="A0AAU8A195"/>
<dbReference type="GO" id="GO:0052621">
    <property type="term" value="F:diguanylate cyclase activity"/>
    <property type="evidence" value="ECO:0007669"/>
    <property type="project" value="UniProtKB-EC"/>
</dbReference>
<accession>A0AAU8A195</accession>
<keyword evidence="3" id="KW-0808">Transferase</keyword>
<feature type="domain" description="EAL" evidence="1">
    <location>
        <begin position="161"/>
        <end position="410"/>
    </location>
</feature>
<dbReference type="InterPro" id="IPR001633">
    <property type="entry name" value="EAL_dom"/>
</dbReference>
<proteinExistence type="predicted"/>
<protein>
    <submittedName>
        <fullName evidence="3">Diguanylate cyclase</fullName>
        <ecNumber evidence="3">2.7.7.65</ecNumber>
    </submittedName>
</protein>
<dbReference type="SUPFAM" id="SSF141868">
    <property type="entry name" value="EAL domain-like"/>
    <property type="match status" value="1"/>
</dbReference>
<feature type="domain" description="GGDEF" evidence="2">
    <location>
        <begin position="48"/>
        <end position="184"/>
    </location>
</feature>
<evidence type="ECO:0000313" key="3">
    <source>
        <dbReference type="EMBL" id="XCC57321.1"/>
    </source>
</evidence>
<keyword evidence="3" id="KW-0548">Nucleotidyltransferase</keyword>
<evidence type="ECO:0000259" key="1">
    <source>
        <dbReference type="PROSITE" id="PS50883"/>
    </source>
</evidence>
<dbReference type="SMART" id="SM00267">
    <property type="entry name" value="GGDEF"/>
    <property type="match status" value="1"/>
</dbReference>
<dbReference type="InterPro" id="IPR043128">
    <property type="entry name" value="Rev_trsase/Diguanyl_cyclase"/>
</dbReference>
<sequence>MAEATQLKLDSLSPHEIEQLVFVDPLCKLPNRRFLEQRIPELLSTLEGAALFCFIDIDHFKQANQTGHAFGDTLLAAFSQRLLSVLRADDVIARFGGDEFVLILRGLNPESLTSQGRVICERLLEQMQKPFLIDQTQYSITTSMGCCPIYLPSTQSLDAWIAKADAALREAKLQGGNTLVMHEVEHAPSIAPDPIASKQQYALQKDAQGQVIGAEILLPHHLSRLDQWFTYLESLKERYQSDLGDEKNSFSLSIDLPLSLAINHPRFSQECLQSLHEFVGAHRLDPKTICLEIDEHWLSQSAALLGDLLTKIRASHYSLCLDHYGRAQSRLHSQSEYSFDRVKMAASLCEQLTHEPKAATQIRAILAVAQELGQAPMALLPASQQGALENLQAKLQAIACPLYQEPFTKD</sequence>
<dbReference type="CDD" id="cd01949">
    <property type="entry name" value="GGDEF"/>
    <property type="match status" value="1"/>
</dbReference>
<dbReference type="InterPro" id="IPR052155">
    <property type="entry name" value="Biofilm_reg_signaling"/>
</dbReference>
<dbReference type="PROSITE" id="PS50883">
    <property type="entry name" value="EAL"/>
    <property type="match status" value="1"/>
</dbReference>
<dbReference type="SUPFAM" id="SSF55073">
    <property type="entry name" value="Nucleotide cyclase"/>
    <property type="match status" value="1"/>
</dbReference>
<dbReference type="Pfam" id="PF00563">
    <property type="entry name" value="EAL"/>
    <property type="match status" value="1"/>
</dbReference>
<dbReference type="Gene3D" id="3.30.70.270">
    <property type="match status" value="1"/>
</dbReference>
<reference evidence="3" key="1">
    <citation type="submission" date="2022-06" db="EMBL/GenBank/DDBJ databases">
        <title>New Polynucleobacter species.</title>
        <authorList>
            <person name="Hahn M.W."/>
        </authorList>
    </citation>
    <scope>NUCLEOTIDE SEQUENCE</scope>
    <source>
        <strain evidence="3">UK-FUSCHL-C3</strain>
    </source>
</reference>
<dbReference type="EMBL" id="CP099959">
    <property type="protein sequence ID" value="XCC57321.1"/>
    <property type="molecule type" value="Genomic_DNA"/>
</dbReference>
<dbReference type="InterPro" id="IPR000160">
    <property type="entry name" value="GGDEF_dom"/>
</dbReference>
<organism evidence="3">
    <name type="scientific">Polynucleobacter sp. UK-FUSCHL-C3</name>
    <dbReference type="NCBI Taxonomy" id="2955208"/>
    <lineage>
        <taxon>Bacteria</taxon>
        <taxon>Pseudomonadati</taxon>
        <taxon>Pseudomonadota</taxon>
        <taxon>Betaproteobacteria</taxon>
        <taxon>Burkholderiales</taxon>
        <taxon>Burkholderiaceae</taxon>
        <taxon>Polynucleobacter</taxon>
    </lineage>
</organism>
<dbReference type="NCBIfam" id="TIGR00254">
    <property type="entry name" value="GGDEF"/>
    <property type="match status" value="1"/>
</dbReference>
<dbReference type="PANTHER" id="PTHR44757:SF2">
    <property type="entry name" value="BIOFILM ARCHITECTURE MAINTENANCE PROTEIN MBAA"/>
    <property type="match status" value="1"/>
</dbReference>
<dbReference type="Gene3D" id="3.20.20.450">
    <property type="entry name" value="EAL domain"/>
    <property type="match status" value="1"/>
</dbReference>
<dbReference type="InterPro" id="IPR029787">
    <property type="entry name" value="Nucleotide_cyclase"/>
</dbReference>
<dbReference type="RefSeq" id="WP_353438351.1">
    <property type="nucleotide sequence ID" value="NZ_CP099959.1"/>
</dbReference>
<dbReference type="PROSITE" id="PS50887">
    <property type="entry name" value="GGDEF"/>
    <property type="match status" value="1"/>
</dbReference>
<gene>
    <name evidence="3" type="ORF">NKE59_07430</name>
</gene>
<dbReference type="EC" id="2.7.7.65" evidence="3"/>
<dbReference type="Pfam" id="PF00990">
    <property type="entry name" value="GGDEF"/>
    <property type="match status" value="1"/>
</dbReference>
<dbReference type="SMART" id="SM00052">
    <property type="entry name" value="EAL"/>
    <property type="match status" value="1"/>
</dbReference>
<name>A0AAU8A195_9BURK</name>
<evidence type="ECO:0000259" key="2">
    <source>
        <dbReference type="PROSITE" id="PS50887"/>
    </source>
</evidence>
<dbReference type="PANTHER" id="PTHR44757">
    <property type="entry name" value="DIGUANYLATE CYCLASE DGCP"/>
    <property type="match status" value="1"/>
</dbReference>